<dbReference type="EMBL" id="CP084166">
    <property type="protein sequence ID" value="UJG41593.1"/>
    <property type="molecule type" value="Genomic_DNA"/>
</dbReference>
<accession>A0A9Y1FMG6</accession>
<dbReference type="SUPFAM" id="SSF55785">
    <property type="entry name" value="PYP-like sensor domain (PAS domain)"/>
    <property type="match status" value="1"/>
</dbReference>
<evidence type="ECO:0000259" key="2">
    <source>
        <dbReference type="PROSITE" id="PS50112"/>
    </source>
</evidence>
<dbReference type="Gene3D" id="3.30.450.20">
    <property type="entry name" value="PAS domain"/>
    <property type="match status" value="1"/>
</dbReference>
<dbReference type="InterPro" id="IPR029016">
    <property type="entry name" value="GAF-like_dom_sf"/>
</dbReference>
<proteinExistence type="predicted"/>
<dbReference type="SMART" id="SM00091">
    <property type="entry name" value="PAS"/>
    <property type="match status" value="1"/>
</dbReference>
<feature type="coiled-coil region" evidence="1">
    <location>
        <begin position="309"/>
        <end position="338"/>
    </location>
</feature>
<dbReference type="AlphaFoldDB" id="A0A9Y1FMG6"/>
<dbReference type="InterPro" id="IPR013767">
    <property type="entry name" value="PAS_fold"/>
</dbReference>
<sequence>MIREDVTFPVSLPKEKIILTKECIAIIQSFIDSFSYPIILVDEKHNILLVNDIFQKKLGLEKKQIIGRYCSHLVHGVNNLFRGCPLEKAIAISKNVQREIKYGEKSWLISGVYFSNFYTYEGKRVFICYTVDITKRKLAEEKLIEASEKFELLSKKLEKIYELGKVTVSVQNKLIYIKDKQVLVDTISRELSKFRDYTYCFILRKKDEKLELLNSRPHLTEVEKQELYNFLDKLNRKVKLDQNAIFSARELAVPSTILQRKTPRYIVIIPMFAAQKQFGIMVLLTEREEFFEHEEVILSTIANELGFSIEMLEINEEREKALNQLLQNKKELEELLDQIVNPLTVMKGMSDLKFETNGMYQLFREQIDKIIKKMKKIDKKYKETTKMLKEQDMYNQP</sequence>
<evidence type="ECO:0000313" key="3">
    <source>
        <dbReference type="EMBL" id="UJG41593.1"/>
    </source>
</evidence>
<dbReference type="InterPro" id="IPR000014">
    <property type="entry name" value="PAS"/>
</dbReference>
<gene>
    <name evidence="3" type="ORF">K9W45_03790</name>
</gene>
<organism evidence="3">
    <name type="scientific">Candidatus Heimdallarchaeum aukensis</name>
    <dbReference type="NCBI Taxonomy" id="2876573"/>
    <lineage>
        <taxon>Archaea</taxon>
        <taxon>Promethearchaeati</taxon>
        <taxon>Candidatus Heimdallarchaeota</taxon>
        <taxon>Candidatus Heimdallarchaeia (ex Rinke et al. 2021) (nom. nud.)</taxon>
        <taxon>Candidatus Heimdallarchaeales</taxon>
        <taxon>Candidatus Heimdallarchaeaceae</taxon>
        <taxon>Candidatus Heimdallarchaeum</taxon>
    </lineage>
</organism>
<reference evidence="3" key="1">
    <citation type="journal article" date="2022" name="Nat. Microbiol.">
        <title>Unique mobile elements and scalable gene flow at the prokaryote-eukaryote boundary revealed by circularized Asgard archaea genomes.</title>
        <authorList>
            <person name="Wu F."/>
            <person name="Speth D.R."/>
            <person name="Philosof A."/>
            <person name="Cremiere A."/>
            <person name="Narayanan A."/>
            <person name="Barco R.A."/>
            <person name="Connon S.A."/>
            <person name="Amend J.P."/>
            <person name="Antoshechkin I.A."/>
            <person name="Orphan V.J."/>
        </authorList>
    </citation>
    <scope>NUCLEOTIDE SEQUENCE</scope>
    <source>
        <strain evidence="3">PM71</strain>
    </source>
</reference>
<feature type="domain" description="PAS" evidence="2">
    <location>
        <begin position="27"/>
        <end position="68"/>
    </location>
</feature>
<dbReference type="CDD" id="cd00130">
    <property type="entry name" value="PAS"/>
    <property type="match status" value="1"/>
</dbReference>
<protein>
    <submittedName>
        <fullName evidence="3">PAS domain S-box protein</fullName>
    </submittedName>
</protein>
<dbReference type="InterPro" id="IPR035965">
    <property type="entry name" value="PAS-like_dom_sf"/>
</dbReference>
<keyword evidence="1" id="KW-0175">Coiled coil</keyword>
<dbReference type="Gene3D" id="3.30.450.40">
    <property type="match status" value="1"/>
</dbReference>
<dbReference type="Pfam" id="PF00989">
    <property type="entry name" value="PAS"/>
    <property type="match status" value="1"/>
</dbReference>
<evidence type="ECO:0000256" key="1">
    <source>
        <dbReference type="SAM" id="Coils"/>
    </source>
</evidence>
<name>A0A9Y1FMG6_9ARCH</name>
<dbReference type="PROSITE" id="PS50112">
    <property type="entry name" value="PAS"/>
    <property type="match status" value="1"/>
</dbReference>
<dbReference type="NCBIfam" id="TIGR00229">
    <property type="entry name" value="sensory_box"/>
    <property type="match status" value="1"/>
</dbReference>
<dbReference type="Proteomes" id="UP001201020">
    <property type="component" value="Chromosome"/>
</dbReference>
<dbReference type="SUPFAM" id="SSF55781">
    <property type="entry name" value="GAF domain-like"/>
    <property type="match status" value="1"/>
</dbReference>